<dbReference type="AlphaFoldDB" id="A0A388M5K0"/>
<gene>
    <name evidence="2" type="ORF">CBR_g49680</name>
</gene>
<comment type="caution">
    <text evidence="2">The sequence shown here is derived from an EMBL/GenBank/DDBJ whole genome shotgun (WGS) entry which is preliminary data.</text>
</comment>
<organism evidence="2 3">
    <name type="scientific">Chara braunii</name>
    <name type="common">Braun's stonewort</name>
    <dbReference type="NCBI Taxonomy" id="69332"/>
    <lineage>
        <taxon>Eukaryota</taxon>
        <taxon>Viridiplantae</taxon>
        <taxon>Streptophyta</taxon>
        <taxon>Charophyceae</taxon>
        <taxon>Charales</taxon>
        <taxon>Characeae</taxon>
        <taxon>Chara</taxon>
    </lineage>
</organism>
<proteinExistence type="predicted"/>
<evidence type="ECO:0000313" key="2">
    <source>
        <dbReference type="EMBL" id="GBG89831.1"/>
    </source>
</evidence>
<dbReference type="GO" id="GO:0030655">
    <property type="term" value="P:beta-lactam antibiotic catabolic process"/>
    <property type="evidence" value="ECO:0007669"/>
    <property type="project" value="InterPro"/>
</dbReference>
<name>A0A388M5K0_CHABU</name>
<accession>A0A388M5K0</accession>
<dbReference type="Pfam" id="PF13354">
    <property type="entry name" value="Beta-lactamase2"/>
    <property type="match status" value="1"/>
</dbReference>
<dbReference type="InterPro" id="IPR045155">
    <property type="entry name" value="Beta-lactam_cat"/>
</dbReference>
<feature type="domain" description="Beta-lactamase class A catalytic" evidence="1">
    <location>
        <begin position="4"/>
        <end position="115"/>
    </location>
</feature>
<dbReference type="Gene3D" id="3.40.710.10">
    <property type="entry name" value="DD-peptidase/beta-lactamase superfamily"/>
    <property type="match status" value="1"/>
</dbReference>
<evidence type="ECO:0000259" key="1">
    <source>
        <dbReference type="Pfam" id="PF13354"/>
    </source>
</evidence>
<protein>
    <recommendedName>
        <fullName evidence="1">Beta-lactamase class A catalytic domain-containing protein</fullName>
    </recommendedName>
</protein>
<dbReference type="InterPro" id="IPR012338">
    <property type="entry name" value="Beta-lactam/transpept-like"/>
</dbReference>
<dbReference type="OrthoDB" id="2019034at2759"/>
<keyword evidence="3" id="KW-1185">Reference proteome</keyword>
<dbReference type="Proteomes" id="UP000265515">
    <property type="component" value="Unassembled WGS sequence"/>
</dbReference>
<sequence length="186" mass="20706">MTRYIGSSIKLCAAVAALQKIKQIRQSLGVDMSLWTPLSFHPLTPEEKCEAEDPSNLNGHKITIAHEIRKLFLVSDNEAYNRLYGFIGQRCLNQAMWDAGLESVQLTHRLSKPMTEIENRLCAAVEVDAESGAFTLAPKRSTLQIDKAKHLNGIAIGTAHLIGDKQLVLYNAVQLLCLPIRLWVIT</sequence>
<reference evidence="2 3" key="1">
    <citation type="journal article" date="2018" name="Cell">
        <title>The Chara Genome: Secondary Complexity and Implications for Plant Terrestrialization.</title>
        <authorList>
            <person name="Nishiyama T."/>
            <person name="Sakayama H."/>
            <person name="Vries J.D."/>
            <person name="Buschmann H."/>
            <person name="Saint-Marcoux D."/>
            <person name="Ullrich K.K."/>
            <person name="Haas F.B."/>
            <person name="Vanderstraeten L."/>
            <person name="Becker D."/>
            <person name="Lang D."/>
            <person name="Vosolsobe S."/>
            <person name="Rombauts S."/>
            <person name="Wilhelmsson P.K.I."/>
            <person name="Janitza P."/>
            <person name="Kern R."/>
            <person name="Heyl A."/>
            <person name="Rumpler F."/>
            <person name="Villalobos L.I.A.C."/>
            <person name="Clay J.M."/>
            <person name="Skokan R."/>
            <person name="Toyoda A."/>
            <person name="Suzuki Y."/>
            <person name="Kagoshima H."/>
            <person name="Schijlen E."/>
            <person name="Tajeshwar N."/>
            <person name="Catarino B."/>
            <person name="Hetherington A.J."/>
            <person name="Saltykova A."/>
            <person name="Bonnot C."/>
            <person name="Breuninger H."/>
            <person name="Symeonidi A."/>
            <person name="Radhakrishnan G.V."/>
            <person name="Van Nieuwerburgh F."/>
            <person name="Deforce D."/>
            <person name="Chang C."/>
            <person name="Karol K.G."/>
            <person name="Hedrich R."/>
            <person name="Ulvskov P."/>
            <person name="Glockner G."/>
            <person name="Delwiche C.F."/>
            <person name="Petrasek J."/>
            <person name="Van de Peer Y."/>
            <person name="Friml J."/>
            <person name="Beilby M."/>
            <person name="Dolan L."/>
            <person name="Kohara Y."/>
            <person name="Sugano S."/>
            <person name="Fujiyama A."/>
            <person name="Delaux P.-M."/>
            <person name="Quint M."/>
            <person name="TheiBen G."/>
            <person name="Hagemann M."/>
            <person name="Harholt J."/>
            <person name="Dunand C."/>
            <person name="Zachgo S."/>
            <person name="Langdale J."/>
            <person name="Maumus F."/>
            <person name="Straeten D.V.D."/>
            <person name="Gould S.B."/>
            <person name="Rensing S.A."/>
        </authorList>
    </citation>
    <scope>NUCLEOTIDE SEQUENCE [LARGE SCALE GENOMIC DNA]</scope>
    <source>
        <strain evidence="2 3">S276</strain>
    </source>
</reference>
<dbReference type="Gramene" id="GBG89831">
    <property type="protein sequence ID" value="GBG89831"/>
    <property type="gene ID" value="CBR_g49680"/>
</dbReference>
<evidence type="ECO:0000313" key="3">
    <source>
        <dbReference type="Proteomes" id="UP000265515"/>
    </source>
</evidence>
<dbReference type="SUPFAM" id="SSF56601">
    <property type="entry name" value="beta-lactamase/transpeptidase-like"/>
    <property type="match status" value="1"/>
</dbReference>
<dbReference type="EMBL" id="BFEA01000764">
    <property type="protein sequence ID" value="GBG89831.1"/>
    <property type="molecule type" value="Genomic_DNA"/>
</dbReference>
<dbReference type="GO" id="GO:0008800">
    <property type="term" value="F:beta-lactamase activity"/>
    <property type="evidence" value="ECO:0007669"/>
    <property type="project" value="InterPro"/>
</dbReference>